<feature type="region of interest" description="Disordered" evidence="1">
    <location>
        <begin position="1"/>
        <end position="25"/>
    </location>
</feature>
<dbReference type="OrthoDB" id="636685at2759"/>
<evidence type="ECO:0008006" key="4">
    <source>
        <dbReference type="Google" id="ProtNLM"/>
    </source>
</evidence>
<feature type="region of interest" description="Disordered" evidence="1">
    <location>
        <begin position="146"/>
        <end position="165"/>
    </location>
</feature>
<feature type="non-terminal residue" evidence="2">
    <location>
        <position position="1"/>
    </location>
</feature>
<organism evidence="2 3">
    <name type="scientific">Scytalidium lignicola</name>
    <name type="common">Hyphomycete</name>
    <dbReference type="NCBI Taxonomy" id="5539"/>
    <lineage>
        <taxon>Eukaryota</taxon>
        <taxon>Fungi</taxon>
        <taxon>Dikarya</taxon>
        <taxon>Ascomycota</taxon>
        <taxon>Pezizomycotina</taxon>
        <taxon>Leotiomycetes</taxon>
        <taxon>Leotiomycetes incertae sedis</taxon>
        <taxon>Scytalidium</taxon>
    </lineage>
</organism>
<name>A0A3E2HFA8_SCYLI</name>
<dbReference type="SUPFAM" id="SSF47113">
    <property type="entry name" value="Histone-fold"/>
    <property type="match status" value="1"/>
</dbReference>
<feature type="compositionally biased region" description="Polar residues" evidence="1">
    <location>
        <begin position="16"/>
        <end position="25"/>
    </location>
</feature>
<dbReference type="STRING" id="5539.A0A3E2HFA8"/>
<proteinExistence type="predicted"/>
<accession>A0A3E2HFA8</accession>
<gene>
    <name evidence="2" type="ORF">B7463_g4269</name>
</gene>
<reference evidence="2 3" key="1">
    <citation type="submission" date="2018-05" db="EMBL/GenBank/DDBJ databases">
        <title>Draft genome sequence of Scytalidium lignicola DSM 105466, a ubiquitous saprotrophic fungus.</title>
        <authorList>
            <person name="Buettner E."/>
            <person name="Gebauer A.M."/>
            <person name="Hofrichter M."/>
            <person name="Liers C."/>
            <person name="Kellner H."/>
        </authorList>
    </citation>
    <scope>NUCLEOTIDE SEQUENCE [LARGE SCALE GENOMIC DNA]</scope>
    <source>
        <strain evidence="2 3">DSM 105466</strain>
    </source>
</reference>
<feature type="region of interest" description="Disordered" evidence="1">
    <location>
        <begin position="176"/>
        <end position="197"/>
    </location>
</feature>
<sequence length="197" mass="21349">MPYNTTAIPPRREPTGHTQLPPSSSLSVSKELFIQYLSEQAHNVVKSERKPRRNIQYRDLSNAVARNDNLEFLSDVVPRTVPYKQVKEKKTGITTSNGDPTSTAAVEVEPGQTTLDGKRLSLNTSTEKGITNGTGMNGLGIANGDVNSRGGHHTRQSGVSDVLVEDGPNAQLQMEIRDAREHGANGRQGGSQDVEMS</sequence>
<dbReference type="Gene3D" id="1.10.20.10">
    <property type="entry name" value="Histone, subunit A"/>
    <property type="match status" value="1"/>
</dbReference>
<evidence type="ECO:0000256" key="1">
    <source>
        <dbReference type="SAM" id="MobiDB-lite"/>
    </source>
</evidence>
<dbReference type="EMBL" id="NCSJ02000062">
    <property type="protein sequence ID" value="RFU32057.1"/>
    <property type="molecule type" value="Genomic_DNA"/>
</dbReference>
<dbReference type="OMA" id="EDGPNAQ"/>
<dbReference type="InterPro" id="IPR009072">
    <property type="entry name" value="Histone-fold"/>
</dbReference>
<evidence type="ECO:0000313" key="3">
    <source>
        <dbReference type="Proteomes" id="UP000258309"/>
    </source>
</evidence>
<comment type="caution">
    <text evidence="2">The sequence shown here is derived from an EMBL/GenBank/DDBJ whole genome shotgun (WGS) entry which is preliminary data.</text>
</comment>
<dbReference type="AlphaFoldDB" id="A0A3E2HFA8"/>
<dbReference type="GO" id="GO:0046982">
    <property type="term" value="F:protein heterodimerization activity"/>
    <property type="evidence" value="ECO:0007669"/>
    <property type="project" value="InterPro"/>
</dbReference>
<evidence type="ECO:0000313" key="2">
    <source>
        <dbReference type="EMBL" id="RFU32057.1"/>
    </source>
</evidence>
<feature type="non-terminal residue" evidence="2">
    <location>
        <position position="197"/>
    </location>
</feature>
<dbReference type="Proteomes" id="UP000258309">
    <property type="component" value="Unassembled WGS sequence"/>
</dbReference>
<keyword evidence="3" id="KW-1185">Reference proteome</keyword>
<protein>
    <recommendedName>
        <fullName evidence="4">Transcription factor CBF/NF-Y/archaeal histone domain-containing protein</fullName>
    </recommendedName>
</protein>